<dbReference type="Gene3D" id="3.55.50.30">
    <property type="match status" value="1"/>
</dbReference>
<dbReference type="InterPro" id="IPR006860">
    <property type="entry name" value="FecR"/>
</dbReference>
<dbReference type="PANTHER" id="PTHR30273:SF2">
    <property type="entry name" value="PROTEIN FECR"/>
    <property type="match status" value="1"/>
</dbReference>
<comment type="caution">
    <text evidence="3">The sequence shown here is derived from an EMBL/GenBank/DDBJ whole genome shotgun (WGS) entry which is preliminary data.</text>
</comment>
<feature type="domain" description="FecR protein" evidence="1">
    <location>
        <begin position="103"/>
        <end position="199"/>
    </location>
</feature>
<dbReference type="RefSeq" id="WP_106069534.1">
    <property type="nucleotide sequence ID" value="NZ_CAUSQV010000002.1"/>
</dbReference>
<feature type="domain" description="Protein FecR C-terminal" evidence="2">
    <location>
        <begin position="240"/>
        <end position="307"/>
    </location>
</feature>
<gene>
    <name evidence="3" type="ORF">EV202_10433</name>
</gene>
<reference evidence="3 4" key="1">
    <citation type="submission" date="2019-03" db="EMBL/GenBank/DDBJ databases">
        <title>Genomic Encyclopedia of Type Strains, Phase IV (KMG-IV): sequencing the most valuable type-strain genomes for metagenomic binning, comparative biology and taxonomic classification.</title>
        <authorList>
            <person name="Goeker M."/>
        </authorList>
    </citation>
    <scope>NUCLEOTIDE SEQUENCE [LARGE SCALE GENOMIC DNA]</scope>
    <source>
        <strain evidence="3 4">DSM 23917</strain>
    </source>
</reference>
<dbReference type="FunFam" id="2.60.120.1440:FF:000001">
    <property type="entry name" value="Putative anti-sigma factor"/>
    <property type="match status" value="1"/>
</dbReference>
<dbReference type="InterPro" id="IPR032508">
    <property type="entry name" value="FecR_C"/>
</dbReference>
<protein>
    <submittedName>
        <fullName evidence="3">FecR family protein</fullName>
    </submittedName>
</protein>
<dbReference type="GeneID" id="94548581"/>
<dbReference type="GO" id="GO:0016989">
    <property type="term" value="F:sigma factor antagonist activity"/>
    <property type="evidence" value="ECO:0007669"/>
    <property type="project" value="TreeGrafter"/>
</dbReference>
<sequence>MYTNIDREILFRFFNRTATNEEENKIREWVEEADENYRLLLEERKFFDAVLLHGDVSYKKQYSRIPLRKIALRVAGIAAVVALTIALTTLNLEQGLREAPLNKITVPQGQRVNLTLSDGTNVWLNTKTRMEYPQSFKGADKRIVRVNGEAYFEVSKNANRPFIVETSKGKVEVLGTKFYVNAYEHTDDFEISLIEGSVKVLTANDNMILSPNHKAVLQNKKLHCRNIEDTDAFRWRDGLFCFKDLPFDEVLKLFETYYDVSFVKENEKIPNIRMNGKFRLVDGVDYALRVLQKEVRFSFSRDHESNVIYLK</sequence>
<dbReference type="KEGG" id="bhf:C3V43_09075"/>
<dbReference type="PIRSF" id="PIRSF018266">
    <property type="entry name" value="FecR"/>
    <property type="match status" value="1"/>
</dbReference>
<evidence type="ECO:0000259" key="1">
    <source>
        <dbReference type="Pfam" id="PF04773"/>
    </source>
</evidence>
<accession>A0A2R3MSH0</accession>
<name>A0A2R3MSH0_9BACE</name>
<evidence type="ECO:0000313" key="3">
    <source>
        <dbReference type="EMBL" id="TCO94936.1"/>
    </source>
</evidence>
<proteinExistence type="predicted"/>
<dbReference type="Gene3D" id="2.60.120.1440">
    <property type="match status" value="1"/>
</dbReference>
<dbReference type="AlphaFoldDB" id="A0A2R3MSH0"/>
<evidence type="ECO:0000313" key="4">
    <source>
        <dbReference type="Proteomes" id="UP000295600"/>
    </source>
</evidence>
<dbReference type="Pfam" id="PF04773">
    <property type="entry name" value="FecR"/>
    <property type="match status" value="1"/>
</dbReference>
<evidence type="ECO:0000259" key="2">
    <source>
        <dbReference type="Pfam" id="PF16344"/>
    </source>
</evidence>
<organism evidence="3 4">
    <name type="scientific">Prevotella heparinolytica</name>
    <dbReference type="NCBI Taxonomy" id="28113"/>
    <lineage>
        <taxon>Bacteria</taxon>
        <taxon>Pseudomonadati</taxon>
        <taxon>Bacteroidota</taxon>
        <taxon>Bacteroidia</taxon>
        <taxon>Bacteroidales</taxon>
        <taxon>Bacteroidaceae</taxon>
        <taxon>Bacteroides</taxon>
    </lineage>
</organism>
<dbReference type="Pfam" id="PF16344">
    <property type="entry name" value="FecR_C"/>
    <property type="match status" value="1"/>
</dbReference>
<dbReference type="InterPro" id="IPR012373">
    <property type="entry name" value="Ferrdict_sens_TM"/>
</dbReference>
<dbReference type="EMBL" id="SLXB01000004">
    <property type="protein sequence ID" value="TCO94936.1"/>
    <property type="molecule type" value="Genomic_DNA"/>
</dbReference>
<dbReference type="Proteomes" id="UP000295600">
    <property type="component" value="Unassembled WGS sequence"/>
</dbReference>
<dbReference type="PANTHER" id="PTHR30273">
    <property type="entry name" value="PERIPLASMIC SIGNAL SENSOR AND SIGMA FACTOR ACTIVATOR FECR-RELATED"/>
    <property type="match status" value="1"/>
</dbReference>